<organism evidence="2 3">
    <name type="scientific">Candidatus Woesebacteria bacterium GW2011_GWB1_44_11b</name>
    <dbReference type="NCBI Taxonomy" id="1618580"/>
    <lineage>
        <taxon>Bacteria</taxon>
        <taxon>Candidatus Woeseibacteriota</taxon>
    </lineage>
</organism>
<keyword evidence="1" id="KW-1133">Transmembrane helix</keyword>
<evidence type="ECO:0008006" key="4">
    <source>
        <dbReference type="Google" id="ProtNLM"/>
    </source>
</evidence>
<dbReference type="AlphaFoldDB" id="A0A0G1GHN0"/>
<protein>
    <recommendedName>
        <fullName evidence="4">Type II secretion system protein GspG C-terminal domain-containing protein</fullName>
    </recommendedName>
</protein>
<gene>
    <name evidence="2" type="ORF">UW21_C0007G0020</name>
</gene>
<dbReference type="Proteomes" id="UP000034192">
    <property type="component" value="Unassembled WGS sequence"/>
</dbReference>
<feature type="transmembrane region" description="Helical" evidence="1">
    <location>
        <begin position="15"/>
        <end position="36"/>
    </location>
</feature>
<proteinExistence type="predicted"/>
<comment type="caution">
    <text evidence="2">The sequence shown here is derived from an EMBL/GenBank/DDBJ whole genome shotgun (WGS) entry which is preliminary data.</text>
</comment>
<dbReference type="EMBL" id="LCHL01000007">
    <property type="protein sequence ID" value="KKT33858.1"/>
    <property type="molecule type" value="Genomic_DNA"/>
</dbReference>
<evidence type="ECO:0000313" key="2">
    <source>
        <dbReference type="EMBL" id="KKT33858.1"/>
    </source>
</evidence>
<accession>A0A0G1GHN0</accession>
<reference evidence="2 3" key="1">
    <citation type="journal article" date="2015" name="Nature">
        <title>rRNA introns, odd ribosomes, and small enigmatic genomes across a large radiation of phyla.</title>
        <authorList>
            <person name="Brown C.T."/>
            <person name="Hug L.A."/>
            <person name="Thomas B.C."/>
            <person name="Sharon I."/>
            <person name="Castelle C.J."/>
            <person name="Singh A."/>
            <person name="Wilkins M.J."/>
            <person name="Williams K.H."/>
            <person name="Banfield J.F."/>
        </authorList>
    </citation>
    <scope>NUCLEOTIDE SEQUENCE [LARGE SCALE GENOMIC DNA]</scope>
</reference>
<dbReference type="Gene3D" id="3.30.700.10">
    <property type="entry name" value="Glycoprotein, Type 4 Pilin"/>
    <property type="match status" value="1"/>
</dbReference>
<keyword evidence="1" id="KW-0812">Transmembrane</keyword>
<keyword evidence="1" id="KW-0472">Membrane</keyword>
<evidence type="ECO:0000313" key="3">
    <source>
        <dbReference type="Proteomes" id="UP000034192"/>
    </source>
</evidence>
<sequence>MKLPNVFGFSKRETVAILTILAVLIVALSVNLKIAVRKRRDAQRKSDIREIQVALGKYYDDFGFIPLSSENGEIEACLPKEGPVKNEKGSPIFVACKWGLDKLADQGDPNYPAYMEKLPRDPSAGQGFEYFYLSNGKDFQLFAALEGKSEAEYDPKIEARGIVCGTKLCNFGLASFDLPLDKTLEEYENKLDE</sequence>
<name>A0A0G1GHN0_9BACT</name>
<evidence type="ECO:0000256" key="1">
    <source>
        <dbReference type="SAM" id="Phobius"/>
    </source>
</evidence>